<accession>A0A0G1AUR9</accession>
<feature type="transmembrane region" description="Helical" evidence="1">
    <location>
        <begin position="20"/>
        <end position="38"/>
    </location>
</feature>
<comment type="caution">
    <text evidence="2">The sequence shown here is derived from an EMBL/GenBank/DDBJ whole genome shotgun (WGS) entry which is preliminary data.</text>
</comment>
<keyword evidence="1" id="KW-1133">Transmembrane helix</keyword>
<gene>
    <name evidence="2" type="ORF">UV33_C0020G0004</name>
</gene>
<sequence>MKYLRQEEKKSPKTKAKRLLKIAVVFVLALIFLELWTVNRLSTYGDKIQGLKEAQARLELENQVLENVIAEESSLNALEKRATILGFGSVKTFQYLNSRNLASLR</sequence>
<evidence type="ECO:0000256" key="1">
    <source>
        <dbReference type="SAM" id="Phobius"/>
    </source>
</evidence>
<evidence type="ECO:0000313" key="3">
    <source>
        <dbReference type="Proteomes" id="UP000034135"/>
    </source>
</evidence>
<dbReference type="Proteomes" id="UP000034135">
    <property type="component" value="Unassembled WGS sequence"/>
</dbReference>
<name>A0A0G1AUR9_9BACT</name>
<proteinExistence type="predicted"/>
<reference evidence="2 3" key="1">
    <citation type="journal article" date="2015" name="Nature">
        <title>rRNA introns, odd ribosomes, and small enigmatic genomes across a large radiation of phyla.</title>
        <authorList>
            <person name="Brown C.T."/>
            <person name="Hug L.A."/>
            <person name="Thomas B.C."/>
            <person name="Sharon I."/>
            <person name="Castelle C.J."/>
            <person name="Singh A."/>
            <person name="Wilkins M.J."/>
            <person name="Williams K.H."/>
            <person name="Banfield J.F."/>
        </authorList>
    </citation>
    <scope>NUCLEOTIDE SEQUENCE [LARGE SCALE GENOMIC DNA]</scope>
</reference>
<dbReference type="EMBL" id="LCEB01000020">
    <property type="protein sequence ID" value="KKS64694.1"/>
    <property type="molecule type" value="Genomic_DNA"/>
</dbReference>
<keyword evidence="1" id="KW-0812">Transmembrane</keyword>
<protein>
    <submittedName>
        <fullName evidence="2">Uncharacterized protein</fullName>
    </submittedName>
</protein>
<evidence type="ECO:0000313" key="2">
    <source>
        <dbReference type="EMBL" id="KKS64694.1"/>
    </source>
</evidence>
<dbReference type="AlphaFoldDB" id="A0A0G1AUR9"/>
<organism evidence="2 3">
    <name type="scientific">Candidatus Daviesbacteria bacterium GW2011_GWA1_42_6</name>
    <dbReference type="NCBI Taxonomy" id="1618420"/>
    <lineage>
        <taxon>Bacteria</taxon>
        <taxon>Candidatus Daviesiibacteriota</taxon>
    </lineage>
</organism>
<keyword evidence="1" id="KW-0472">Membrane</keyword>